<dbReference type="RefSeq" id="WP_209460851.1">
    <property type="nucleotide sequence ID" value="NZ_JAGGKC010000036.1"/>
</dbReference>
<dbReference type="EMBL" id="JAGGKC010000036">
    <property type="protein sequence ID" value="MBP1920689.1"/>
    <property type="molecule type" value="Genomic_DNA"/>
</dbReference>
<evidence type="ECO:0000259" key="5">
    <source>
        <dbReference type="Pfam" id="PF02737"/>
    </source>
</evidence>
<evidence type="ECO:0000313" key="7">
    <source>
        <dbReference type="Proteomes" id="UP001519271"/>
    </source>
</evidence>
<proteinExistence type="inferred from homology"/>
<evidence type="ECO:0000256" key="3">
    <source>
        <dbReference type="ARBA" id="ARBA00023002"/>
    </source>
</evidence>
<dbReference type="InterPro" id="IPR013328">
    <property type="entry name" value="6PGD_dom2"/>
</dbReference>
<accession>A0ABS4G816</accession>
<dbReference type="InterPro" id="IPR022694">
    <property type="entry name" value="3-OHacyl-CoA_DH"/>
</dbReference>
<dbReference type="PANTHER" id="PTHR48075:SF5">
    <property type="entry name" value="3-HYDROXYBUTYRYL-COA DEHYDROGENASE"/>
    <property type="match status" value="1"/>
</dbReference>
<feature type="domain" description="3-hydroxyacyl-CoA dehydrogenase NAD binding" evidence="5">
    <location>
        <begin position="5"/>
        <end position="184"/>
    </location>
</feature>
<sequence length="283" mass="31178">MDIRKIGVVGAGTMGLGIAQACAIAGYEVVLNDIKPEFVDRALVRMAKILDKSVEKGKMDQETRDSILARVSKSTDYTDFANVDVVCEAVLENMELKKEVFGTLNRICRKDAIFCTNTSSMSITEISAGSGRPGKFCGMHFFNPVHVMKLVEVISGELTEPETAETILGFAKSLGKTPVRVKKDMPGFIVNRLLLPYMNEAAKMLSEGVADVEDIDTAVKLGLNYPMGPFQMLDMGGIDLTCTILEYYREEFGDDMYAPDMVLKQMLRAGKLGQKSGQGFYKY</sequence>
<name>A0ABS4G816_9CLOT</name>
<dbReference type="PROSITE" id="PS00067">
    <property type="entry name" value="3HCDH"/>
    <property type="match status" value="1"/>
</dbReference>
<comment type="caution">
    <text evidence="6">The sequence shown here is derived from an EMBL/GenBank/DDBJ whole genome shotgun (WGS) entry which is preliminary data.</text>
</comment>
<dbReference type="Pfam" id="PF02737">
    <property type="entry name" value="3HCDH_N"/>
    <property type="match status" value="1"/>
</dbReference>
<keyword evidence="3 6" id="KW-0560">Oxidoreductase</keyword>
<gene>
    <name evidence="6" type="ORF">J2Z34_003204</name>
</gene>
<keyword evidence="7" id="KW-1185">Reference proteome</keyword>
<dbReference type="Gene3D" id="3.40.50.720">
    <property type="entry name" value="NAD(P)-binding Rossmann-like Domain"/>
    <property type="match status" value="1"/>
</dbReference>
<dbReference type="PANTHER" id="PTHR48075">
    <property type="entry name" value="3-HYDROXYACYL-COA DEHYDROGENASE FAMILY PROTEIN"/>
    <property type="match status" value="1"/>
</dbReference>
<dbReference type="SUPFAM" id="SSF51735">
    <property type="entry name" value="NAD(P)-binding Rossmann-fold domains"/>
    <property type="match status" value="1"/>
</dbReference>
<comment type="pathway">
    <text evidence="1">Lipid metabolism; butanoate metabolism.</text>
</comment>
<dbReference type="InterPro" id="IPR006176">
    <property type="entry name" value="3-OHacyl-CoA_DH_NAD-bd"/>
</dbReference>
<feature type="domain" description="3-hydroxyacyl-CoA dehydrogenase C-terminal" evidence="4">
    <location>
        <begin position="187"/>
        <end position="283"/>
    </location>
</feature>
<organism evidence="6 7">
    <name type="scientific">Youngiibacter multivorans</name>
    <dbReference type="NCBI Taxonomy" id="937251"/>
    <lineage>
        <taxon>Bacteria</taxon>
        <taxon>Bacillati</taxon>
        <taxon>Bacillota</taxon>
        <taxon>Clostridia</taxon>
        <taxon>Eubacteriales</taxon>
        <taxon>Clostridiaceae</taxon>
        <taxon>Youngiibacter</taxon>
    </lineage>
</organism>
<evidence type="ECO:0000313" key="6">
    <source>
        <dbReference type="EMBL" id="MBP1920689.1"/>
    </source>
</evidence>
<evidence type="ECO:0000256" key="2">
    <source>
        <dbReference type="ARBA" id="ARBA00009463"/>
    </source>
</evidence>
<dbReference type="InterPro" id="IPR006180">
    <property type="entry name" value="3-OHacyl-CoA_DH_CS"/>
</dbReference>
<dbReference type="PROSITE" id="PS51257">
    <property type="entry name" value="PROKAR_LIPOPROTEIN"/>
    <property type="match status" value="1"/>
</dbReference>
<dbReference type="Proteomes" id="UP001519271">
    <property type="component" value="Unassembled WGS sequence"/>
</dbReference>
<dbReference type="GO" id="GO:0008691">
    <property type="term" value="F:3-hydroxybutyryl-CoA dehydrogenase activity"/>
    <property type="evidence" value="ECO:0007669"/>
    <property type="project" value="UniProtKB-EC"/>
</dbReference>
<protein>
    <submittedName>
        <fullName evidence="6">3-hydroxybutyryl-CoA dehydrogenase</fullName>
        <ecNumber evidence="6">1.1.1.157</ecNumber>
    </submittedName>
</protein>
<dbReference type="SUPFAM" id="SSF48179">
    <property type="entry name" value="6-phosphogluconate dehydrogenase C-terminal domain-like"/>
    <property type="match status" value="1"/>
</dbReference>
<evidence type="ECO:0000259" key="4">
    <source>
        <dbReference type="Pfam" id="PF00725"/>
    </source>
</evidence>
<dbReference type="InterPro" id="IPR008927">
    <property type="entry name" value="6-PGluconate_DH-like_C_sf"/>
</dbReference>
<reference evidence="6 7" key="1">
    <citation type="submission" date="2021-03" db="EMBL/GenBank/DDBJ databases">
        <title>Genomic Encyclopedia of Type Strains, Phase IV (KMG-IV): sequencing the most valuable type-strain genomes for metagenomic binning, comparative biology and taxonomic classification.</title>
        <authorList>
            <person name="Goeker M."/>
        </authorList>
    </citation>
    <scope>NUCLEOTIDE SEQUENCE [LARGE SCALE GENOMIC DNA]</scope>
    <source>
        <strain evidence="6 7">DSM 6139</strain>
    </source>
</reference>
<dbReference type="InterPro" id="IPR006108">
    <property type="entry name" value="3HC_DH_C"/>
</dbReference>
<comment type="similarity">
    <text evidence="2">Belongs to the 3-hydroxyacyl-CoA dehydrogenase family.</text>
</comment>
<dbReference type="PIRSF" id="PIRSF000105">
    <property type="entry name" value="HCDH"/>
    <property type="match status" value="1"/>
</dbReference>
<evidence type="ECO:0000256" key="1">
    <source>
        <dbReference type="ARBA" id="ARBA00005086"/>
    </source>
</evidence>
<dbReference type="Pfam" id="PF00725">
    <property type="entry name" value="3HCDH"/>
    <property type="match status" value="1"/>
</dbReference>
<dbReference type="InterPro" id="IPR036291">
    <property type="entry name" value="NAD(P)-bd_dom_sf"/>
</dbReference>
<dbReference type="EC" id="1.1.1.157" evidence="6"/>
<dbReference type="Gene3D" id="1.10.1040.10">
    <property type="entry name" value="N-(1-d-carboxylethyl)-l-norvaline Dehydrogenase, domain 2"/>
    <property type="match status" value="1"/>
</dbReference>